<dbReference type="InterPro" id="IPR036412">
    <property type="entry name" value="HAD-like_sf"/>
</dbReference>
<gene>
    <name evidence="3" type="ORF">IMZ08_04005</name>
</gene>
<dbReference type="PANTHER" id="PTHR43434:SF20">
    <property type="entry name" value="5'-NUCLEOTIDASE"/>
    <property type="match status" value="1"/>
</dbReference>
<dbReference type="Proteomes" id="UP001516662">
    <property type="component" value="Unassembled WGS sequence"/>
</dbReference>
<dbReference type="Pfam" id="PF13419">
    <property type="entry name" value="HAD_2"/>
    <property type="match status" value="1"/>
</dbReference>
<protein>
    <submittedName>
        <fullName evidence="3">HAD hydrolase-like protein</fullName>
    </submittedName>
</protein>
<evidence type="ECO:0000256" key="1">
    <source>
        <dbReference type="ARBA" id="ARBA00022801"/>
    </source>
</evidence>
<dbReference type="Gene3D" id="3.40.50.1000">
    <property type="entry name" value="HAD superfamily/HAD-like"/>
    <property type="match status" value="1"/>
</dbReference>
<dbReference type="InterPro" id="IPR041492">
    <property type="entry name" value="HAD_2"/>
</dbReference>
<dbReference type="SFLD" id="SFLDG01129">
    <property type="entry name" value="C1.5:_HAD__Beta-PGM__Phosphata"/>
    <property type="match status" value="1"/>
</dbReference>
<dbReference type="InterPro" id="IPR023214">
    <property type="entry name" value="HAD_sf"/>
</dbReference>
<dbReference type="Gene3D" id="1.10.150.240">
    <property type="entry name" value="Putative phosphatase, domain 2"/>
    <property type="match status" value="1"/>
</dbReference>
<keyword evidence="2" id="KW-0460">Magnesium</keyword>
<accession>A0ABR9QFE7</accession>
<name>A0ABR9QFE7_9BACI</name>
<keyword evidence="4" id="KW-1185">Reference proteome</keyword>
<dbReference type="InterPro" id="IPR023198">
    <property type="entry name" value="PGP-like_dom2"/>
</dbReference>
<dbReference type="SFLD" id="SFLDS00003">
    <property type="entry name" value="Haloacid_Dehalogenase"/>
    <property type="match status" value="1"/>
</dbReference>
<dbReference type="InterPro" id="IPR050155">
    <property type="entry name" value="HAD-like_hydrolase_sf"/>
</dbReference>
<proteinExistence type="predicted"/>
<dbReference type="PANTHER" id="PTHR43434">
    <property type="entry name" value="PHOSPHOGLYCOLATE PHOSPHATASE"/>
    <property type="match status" value="1"/>
</dbReference>
<evidence type="ECO:0000256" key="2">
    <source>
        <dbReference type="ARBA" id="ARBA00022842"/>
    </source>
</evidence>
<dbReference type="RefSeq" id="WP_193534695.1">
    <property type="nucleotide sequence ID" value="NZ_JADCLJ010000007.1"/>
</dbReference>
<comment type="caution">
    <text evidence="3">The sequence shown here is derived from an EMBL/GenBank/DDBJ whole genome shotgun (WGS) entry which is preliminary data.</text>
</comment>
<keyword evidence="1" id="KW-0378">Hydrolase</keyword>
<reference evidence="3 4" key="1">
    <citation type="submission" date="2020-10" db="EMBL/GenBank/DDBJ databases">
        <title>Bacillus sp. HD4P25, an endophyte from a halophyte.</title>
        <authorList>
            <person name="Sun J.-Q."/>
        </authorList>
    </citation>
    <scope>NUCLEOTIDE SEQUENCE [LARGE SCALE GENOMIC DNA]</scope>
    <source>
        <strain evidence="3 4">YIM 93174</strain>
    </source>
</reference>
<dbReference type="EMBL" id="JADCLJ010000007">
    <property type="protein sequence ID" value="MBE4907222.1"/>
    <property type="molecule type" value="Genomic_DNA"/>
</dbReference>
<evidence type="ECO:0000313" key="4">
    <source>
        <dbReference type="Proteomes" id="UP001516662"/>
    </source>
</evidence>
<evidence type="ECO:0000313" key="3">
    <source>
        <dbReference type="EMBL" id="MBE4907222.1"/>
    </source>
</evidence>
<sequence length="217" mass="24402">MKYSTLVFDLDGTLLDTSEGIMLGASETARKMGAGKLTIQQQKSFIGPPLLDSFMRECGFSEVEARKAVNLYRKRYKEKGLYEAKHYQHIKELLMACKQTHCKTAVATLKMDTFAKEIIKHFGLSEYFHSVNGIDQQDTHSKADIISMCLKDLDQNDTSKVVMIGDSIYDAMGAEEVGIDFIAVTYGYGFTSKESASQCKNVFIAEDVREIIEFLEL</sequence>
<dbReference type="SUPFAM" id="SSF56784">
    <property type="entry name" value="HAD-like"/>
    <property type="match status" value="1"/>
</dbReference>
<organism evidence="3 4">
    <name type="scientific">Litchfieldia luteola</name>
    <dbReference type="NCBI Taxonomy" id="682179"/>
    <lineage>
        <taxon>Bacteria</taxon>
        <taxon>Bacillati</taxon>
        <taxon>Bacillota</taxon>
        <taxon>Bacilli</taxon>
        <taxon>Bacillales</taxon>
        <taxon>Bacillaceae</taxon>
        <taxon>Litchfieldia</taxon>
    </lineage>
</organism>